<dbReference type="AlphaFoldDB" id="U5ER44"/>
<name>U5ER44_9DIPT</name>
<evidence type="ECO:0000259" key="2">
    <source>
        <dbReference type="Pfam" id="PF14051"/>
    </source>
</evidence>
<dbReference type="EMBL" id="GANO01003913">
    <property type="protein sequence ID" value="JAB55958.1"/>
    <property type="molecule type" value="mRNA"/>
</dbReference>
<feature type="region of interest" description="Disordered" evidence="1">
    <location>
        <begin position="161"/>
        <end position="184"/>
    </location>
</feature>
<feature type="compositionally biased region" description="Basic and acidic residues" evidence="1">
    <location>
        <begin position="167"/>
        <end position="184"/>
    </location>
</feature>
<sequence length="351" mass="39707">SSLDLDIKIVSVPNLAKIESYLSEKDYLETLEISSNFNTRLCIERKMRMPFLDTQTGIAQNQCSLFMNTRTRQPGYREGQIYTYPSNRWRKSKRQYLTKLQNLRPFSSFRYNSVKDVTPSGLLATNTSGILTNGNSTVETAAPTHHIDSDLHATLLEESSLGGADTSDSKDSQSHHSTAKEDLPKDWYYDEMDLNEIDKDDDIEQGDSDYDYNINGYKRKTRRQPKKPARRPKMDERFGVHGHHHPHHTIVETPPPSQPTTPRKGRPPGSGTGARRGRRKQAASKQESRSDSPTIQTSSSSSRFWDDNISDSMAEPPSFESAAAAVESASMNDNSNDPSSYSDLRNYRKYL</sequence>
<feature type="compositionally biased region" description="Low complexity" evidence="1">
    <location>
        <begin position="291"/>
        <end position="302"/>
    </location>
</feature>
<protein>
    <submittedName>
        <fullName evidence="3">Putative d4</fullName>
    </submittedName>
</protein>
<organism evidence="3">
    <name type="scientific">Corethrella appendiculata</name>
    <dbReference type="NCBI Taxonomy" id="1370023"/>
    <lineage>
        <taxon>Eukaryota</taxon>
        <taxon>Metazoa</taxon>
        <taxon>Ecdysozoa</taxon>
        <taxon>Arthropoda</taxon>
        <taxon>Hexapoda</taxon>
        <taxon>Insecta</taxon>
        <taxon>Pterygota</taxon>
        <taxon>Neoptera</taxon>
        <taxon>Endopterygota</taxon>
        <taxon>Diptera</taxon>
        <taxon>Nematocera</taxon>
        <taxon>Culicoidea</taxon>
        <taxon>Chaoboridae</taxon>
        <taxon>Corethrella</taxon>
    </lineage>
</organism>
<proteinExistence type="evidence at transcript level"/>
<dbReference type="InterPro" id="IPR025750">
    <property type="entry name" value="DPF1-3_N"/>
</dbReference>
<evidence type="ECO:0000256" key="1">
    <source>
        <dbReference type="SAM" id="MobiDB-lite"/>
    </source>
</evidence>
<feature type="compositionally biased region" description="Low complexity" evidence="1">
    <location>
        <begin position="312"/>
        <end position="343"/>
    </location>
</feature>
<feature type="region of interest" description="Disordered" evidence="1">
    <location>
        <begin position="198"/>
        <end position="351"/>
    </location>
</feature>
<accession>U5ER44</accession>
<dbReference type="Pfam" id="PF14051">
    <property type="entry name" value="DPF1-3_N"/>
    <property type="match status" value="1"/>
</dbReference>
<evidence type="ECO:0000313" key="3">
    <source>
        <dbReference type="EMBL" id="JAB55958.1"/>
    </source>
</evidence>
<feature type="domain" description="DPF1-3 N-terminal" evidence="2">
    <location>
        <begin position="24"/>
        <end position="94"/>
    </location>
</feature>
<feature type="compositionally biased region" description="Basic residues" evidence="1">
    <location>
        <begin position="217"/>
        <end position="231"/>
    </location>
</feature>
<feature type="non-terminal residue" evidence="3">
    <location>
        <position position="1"/>
    </location>
</feature>
<reference evidence="3" key="1">
    <citation type="journal article" date="2014" name="Insect Biochem. Mol. Biol.">
        <title>An insight into the sialome of the frog biting fly, Corethrella appendiculata.</title>
        <authorList>
            <person name="Ribeiro J.M.C."/>
            <person name="Chagas A.C."/>
            <person name="Pham V.M."/>
            <person name="Lounibos L.P."/>
            <person name="Calvo E."/>
        </authorList>
    </citation>
    <scope>NUCLEOTIDE SEQUENCE</scope>
    <source>
        <tissue evidence="3">Salivary glands</tissue>
    </source>
</reference>
<feature type="compositionally biased region" description="Acidic residues" evidence="1">
    <location>
        <begin position="198"/>
        <end position="210"/>
    </location>
</feature>